<sequence length="59" mass="6900">MTGSESGVRVTALLRCRPRNPRCHFDEVYWRDSSDKIHICEEKSLPEQLSLAYQEKAMM</sequence>
<dbReference type="AlphaFoldDB" id="A0A0D9WT25"/>
<dbReference type="HOGENOM" id="CLU_2964170_0_0_1"/>
<reference evidence="1 2" key="1">
    <citation type="submission" date="2012-08" db="EMBL/GenBank/DDBJ databases">
        <title>Oryza genome evolution.</title>
        <authorList>
            <person name="Wing R.A."/>
        </authorList>
    </citation>
    <scope>NUCLEOTIDE SEQUENCE</scope>
</reference>
<dbReference type="EnsemblPlants" id="LPERR06G20090.1">
    <property type="protein sequence ID" value="LPERR06G20090.1"/>
    <property type="gene ID" value="LPERR06G20090"/>
</dbReference>
<reference evidence="1" key="3">
    <citation type="submission" date="2015-04" db="UniProtKB">
        <authorList>
            <consortium name="EnsemblPlants"/>
        </authorList>
    </citation>
    <scope>IDENTIFICATION</scope>
</reference>
<proteinExistence type="predicted"/>
<protein>
    <submittedName>
        <fullName evidence="1">Uncharacterized protein</fullName>
    </submittedName>
</protein>
<keyword evidence="2" id="KW-1185">Reference proteome</keyword>
<accession>A0A0D9WT25</accession>
<name>A0A0D9WT25_9ORYZ</name>
<evidence type="ECO:0000313" key="2">
    <source>
        <dbReference type="Proteomes" id="UP000032180"/>
    </source>
</evidence>
<organism evidence="1 2">
    <name type="scientific">Leersia perrieri</name>
    <dbReference type="NCBI Taxonomy" id="77586"/>
    <lineage>
        <taxon>Eukaryota</taxon>
        <taxon>Viridiplantae</taxon>
        <taxon>Streptophyta</taxon>
        <taxon>Embryophyta</taxon>
        <taxon>Tracheophyta</taxon>
        <taxon>Spermatophyta</taxon>
        <taxon>Magnoliopsida</taxon>
        <taxon>Liliopsida</taxon>
        <taxon>Poales</taxon>
        <taxon>Poaceae</taxon>
        <taxon>BOP clade</taxon>
        <taxon>Oryzoideae</taxon>
        <taxon>Oryzeae</taxon>
        <taxon>Oryzinae</taxon>
        <taxon>Leersia</taxon>
    </lineage>
</organism>
<dbReference type="Proteomes" id="UP000032180">
    <property type="component" value="Chromosome 6"/>
</dbReference>
<dbReference type="Gramene" id="LPERR06G20090.1">
    <property type="protein sequence ID" value="LPERR06G20090.1"/>
    <property type="gene ID" value="LPERR06G20090"/>
</dbReference>
<reference evidence="2" key="2">
    <citation type="submission" date="2013-12" db="EMBL/GenBank/DDBJ databases">
        <authorList>
            <person name="Yu Y."/>
            <person name="Lee S."/>
            <person name="de Baynast K."/>
            <person name="Wissotski M."/>
            <person name="Liu L."/>
            <person name="Talag J."/>
            <person name="Goicoechea J."/>
            <person name="Angelova A."/>
            <person name="Jetty R."/>
            <person name="Kudrna D."/>
            <person name="Golser W."/>
            <person name="Rivera L."/>
            <person name="Zhang J."/>
            <person name="Wing R."/>
        </authorList>
    </citation>
    <scope>NUCLEOTIDE SEQUENCE</scope>
</reference>
<evidence type="ECO:0000313" key="1">
    <source>
        <dbReference type="EnsemblPlants" id="LPERR06G20090.1"/>
    </source>
</evidence>